<dbReference type="Pfam" id="PF00561">
    <property type="entry name" value="Abhydrolase_1"/>
    <property type="match status" value="1"/>
</dbReference>
<protein>
    <recommendedName>
        <fullName evidence="1">AB hydrolase-1 domain-containing protein</fullName>
    </recommendedName>
</protein>
<gene>
    <name evidence="2" type="ORF">DB43_AA00740</name>
</gene>
<dbReference type="InterPro" id="IPR000073">
    <property type="entry name" value="AB_hydrolase_1"/>
</dbReference>
<proteinExistence type="predicted"/>
<dbReference type="EMBL" id="JSAM01000111">
    <property type="protein sequence ID" value="KIA76649.1"/>
    <property type="molecule type" value="Genomic_DNA"/>
</dbReference>
<evidence type="ECO:0000259" key="1">
    <source>
        <dbReference type="Pfam" id="PF00561"/>
    </source>
</evidence>
<evidence type="ECO:0000313" key="3">
    <source>
        <dbReference type="Proteomes" id="UP000031307"/>
    </source>
</evidence>
<feature type="domain" description="AB hydrolase-1" evidence="1">
    <location>
        <begin position="35"/>
        <end position="96"/>
    </location>
</feature>
<dbReference type="Proteomes" id="UP000031307">
    <property type="component" value="Unassembled WGS sequence"/>
</dbReference>
<reference evidence="2 3" key="1">
    <citation type="journal article" date="2014" name="Mol. Biol. Evol.">
        <title>Massive expansion of Ubiquitination-related gene families within the Chlamydiae.</title>
        <authorList>
            <person name="Domman D."/>
            <person name="Collingro A."/>
            <person name="Lagkouvardos I."/>
            <person name="Gehre L."/>
            <person name="Weinmaier T."/>
            <person name="Rattei T."/>
            <person name="Subtil A."/>
            <person name="Horn M."/>
        </authorList>
    </citation>
    <scope>NUCLEOTIDE SEQUENCE [LARGE SCALE GENOMIC DNA]</scope>
    <source>
        <strain evidence="2 3">OEW1</strain>
    </source>
</reference>
<dbReference type="SUPFAM" id="SSF53474">
    <property type="entry name" value="alpha/beta-Hydrolases"/>
    <property type="match status" value="1"/>
</dbReference>
<evidence type="ECO:0000313" key="2">
    <source>
        <dbReference type="EMBL" id="KIA76649.1"/>
    </source>
</evidence>
<name>A0A0C1EJB8_9BACT</name>
<dbReference type="Gene3D" id="3.40.50.1820">
    <property type="entry name" value="alpha/beta hydrolase"/>
    <property type="match status" value="1"/>
</dbReference>
<comment type="caution">
    <text evidence="2">The sequence shown here is derived from an EMBL/GenBank/DDBJ whole genome shotgun (WGS) entry which is preliminary data.</text>
</comment>
<dbReference type="AlphaFoldDB" id="A0A0C1EJB8"/>
<dbReference type="PATRIC" id="fig|83552.4.peg.2298"/>
<sequence length="145" mass="16311">MHSGSGLSQEYLLARMSKLAASHLVILAGPSLIQLEVFVKDLEAIRKEFGFDKVTFLGHSWSGFLGMKYALSHPEAIDKLILLNSVPASPDEFALFFQEQSRRMDPHMEKLNEIEHSAEFIAGDTKPMWISSKSFLAIIVCFPKR</sequence>
<organism evidence="2 3">
    <name type="scientific">Parachlamydia acanthamoebae</name>
    <dbReference type="NCBI Taxonomy" id="83552"/>
    <lineage>
        <taxon>Bacteria</taxon>
        <taxon>Pseudomonadati</taxon>
        <taxon>Chlamydiota</taxon>
        <taxon>Chlamydiia</taxon>
        <taxon>Parachlamydiales</taxon>
        <taxon>Parachlamydiaceae</taxon>
        <taxon>Parachlamydia</taxon>
    </lineage>
</organism>
<dbReference type="InterPro" id="IPR029058">
    <property type="entry name" value="AB_hydrolase_fold"/>
</dbReference>
<accession>A0A0C1EJB8</accession>